<dbReference type="EMBL" id="JBBPBN010000083">
    <property type="protein sequence ID" value="KAK8983011.1"/>
    <property type="molecule type" value="Genomic_DNA"/>
</dbReference>
<organism evidence="1 2">
    <name type="scientific">Hibiscus sabdariffa</name>
    <name type="common">roselle</name>
    <dbReference type="NCBI Taxonomy" id="183260"/>
    <lineage>
        <taxon>Eukaryota</taxon>
        <taxon>Viridiplantae</taxon>
        <taxon>Streptophyta</taxon>
        <taxon>Embryophyta</taxon>
        <taxon>Tracheophyta</taxon>
        <taxon>Spermatophyta</taxon>
        <taxon>Magnoliopsida</taxon>
        <taxon>eudicotyledons</taxon>
        <taxon>Gunneridae</taxon>
        <taxon>Pentapetalae</taxon>
        <taxon>rosids</taxon>
        <taxon>malvids</taxon>
        <taxon>Malvales</taxon>
        <taxon>Malvaceae</taxon>
        <taxon>Malvoideae</taxon>
        <taxon>Hibiscus</taxon>
    </lineage>
</organism>
<gene>
    <name evidence="1" type="ORF">V6N11_054995</name>
</gene>
<keyword evidence="2" id="KW-1185">Reference proteome</keyword>
<proteinExistence type="predicted"/>
<accession>A0ABR2P3W9</accession>
<sequence length="142" mass="15864">MVLSSLERSENSSGNGEHVDFWRDSWLVDVSPLHTHILRNMVAHLLSCSVASMTDGNGDWKCSCIISMLPMQIKMVLSGLKMASFRFSLVSSIHSLLNKDWDVLIQVGHRSTNKVADLLARIGRVEERNVTSSGPSRIFLRP</sequence>
<evidence type="ECO:0000313" key="2">
    <source>
        <dbReference type="Proteomes" id="UP001396334"/>
    </source>
</evidence>
<protein>
    <recommendedName>
        <fullName evidence="3">RNase H type-1 domain-containing protein</fullName>
    </recommendedName>
</protein>
<name>A0ABR2P3W9_9ROSI</name>
<evidence type="ECO:0008006" key="3">
    <source>
        <dbReference type="Google" id="ProtNLM"/>
    </source>
</evidence>
<comment type="caution">
    <text evidence="1">The sequence shown here is derived from an EMBL/GenBank/DDBJ whole genome shotgun (WGS) entry which is preliminary data.</text>
</comment>
<evidence type="ECO:0000313" key="1">
    <source>
        <dbReference type="EMBL" id="KAK8983011.1"/>
    </source>
</evidence>
<dbReference type="Proteomes" id="UP001396334">
    <property type="component" value="Unassembled WGS sequence"/>
</dbReference>
<reference evidence="1 2" key="1">
    <citation type="journal article" date="2024" name="G3 (Bethesda)">
        <title>Genome assembly of Hibiscus sabdariffa L. provides insights into metabolisms of medicinal natural products.</title>
        <authorList>
            <person name="Kim T."/>
        </authorList>
    </citation>
    <scope>NUCLEOTIDE SEQUENCE [LARGE SCALE GENOMIC DNA]</scope>
    <source>
        <strain evidence="1">TK-2024</strain>
        <tissue evidence="1">Old leaves</tissue>
    </source>
</reference>